<dbReference type="EMBL" id="AP023359">
    <property type="protein sequence ID" value="BCJ65397.1"/>
    <property type="molecule type" value="Genomic_DNA"/>
</dbReference>
<dbReference type="AlphaFoldDB" id="A0A810MW55"/>
<dbReference type="Proteomes" id="UP000680866">
    <property type="component" value="Chromosome"/>
</dbReference>
<dbReference type="RefSeq" id="WP_212824834.1">
    <property type="nucleotide sequence ID" value="NZ_AP023359.1"/>
</dbReference>
<sequence length="195" mass="22709">MSPDLDAWDPWTPWVIADRLAGLDVPWYVAGGWAIDLFRGEQTREHEDVEIAVPADRFDDVADRFPDCDFYIAGDGKAVSLSPEALATYHQTWAWQRGAGVWRFDVFREPYDGATWICRRNWQIRRPYAEIIRYSSDGIPYLCPEVVLLFKAKTDRDKDRIDFEGTVPLLTSDERRWLKDALDVVHPEHPWLARL</sequence>
<reference evidence="1" key="1">
    <citation type="submission" date="2020-08" db="EMBL/GenBank/DDBJ databases">
        <title>Whole genome shotgun sequence of Polymorphospora rubra NBRC 101157.</title>
        <authorList>
            <person name="Komaki H."/>
            <person name="Tamura T."/>
        </authorList>
    </citation>
    <scope>NUCLEOTIDE SEQUENCE</scope>
    <source>
        <strain evidence="1">NBRC 101157</strain>
    </source>
</reference>
<evidence type="ECO:0008006" key="3">
    <source>
        <dbReference type="Google" id="ProtNLM"/>
    </source>
</evidence>
<dbReference type="Pfam" id="PF10706">
    <property type="entry name" value="Aminoglyc_resit"/>
    <property type="match status" value="1"/>
</dbReference>
<evidence type="ECO:0000313" key="2">
    <source>
        <dbReference type="Proteomes" id="UP000680866"/>
    </source>
</evidence>
<evidence type="ECO:0000313" key="1">
    <source>
        <dbReference type="EMBL" id="BCJ65397.1"/>
    </source>
</evidence>
<name>A0A810MW55_9ACTN</name>
<accession>A0A810MW55</accession>
<dbReference type="InterPro" id="IPR043519">
    <property type="entry name" value="NT_sf"/>
</dbReference>
<organism evidence="1 2">
    <name type="scientific">Polymorphospora rubra</name>
    <dbReference type="NCBI Taxonomy" id="338584"/>
    <lineage>
        <taxon>Bacteria</taxon>
        <taxon>Bacillati</taxon>
        <taxon>Actinomycetota</taxon>
        <taxon>Actinomycetes</taxon>
        <taxon>Micromonosporales</taxon>
        <taxon>Micromonosporaceae</taxon>
        <taxon>Polymorphospora</taxon>
    </lineage>
</organism>
<proteinExistence type="predicted"/>
<dbReference type="KEGG" id="pry:Prubr_24180"/>
<dbReference type="SUPFAM" id="SSF81301">
    <property type="entry name" value="Nucleotidyltransferase"/>
    <property type="match status" value="1"/>
</dbReference>
<dbReference type="Gene3D" id="3.30.460.40">
    <property type="match status" value="1"/>
</dbReference>
<dbReference type="InterPro" id="IPR019646">
    <property type="entry name" value="Aminoglyc_AdlTrfase"/>
</dbReference>
<keyword evidence="2" id="KW-1185">Reference proteome</keyword>
<protein>
    <recommendedName>
        <fullName evidence="3">Amino acid transporter</fullName>
    </recommendedName>
</protein>
<gene>
    <name evidence="1" type="ORF">Prubr_24180</name>
</gene>